<dbReference type="InterPro" id="IPR012337">
    <property type="entry name" value="RNaseH-like_sf"/>
</dbReference>
<reference evidence="2" key="1">
    <citation type="journal article" date="2020" name="G3 (Bethesda)">
        <title>High-Quality Assemblies for Three Invasive Social Wasps from the &lt;i&gt;Vespula&lt;/i&gt; Genus.</title>
        <authorList>
            <person name="Harrop T.W.R."/>
            <person name="Guhlin J."/>
            <person name="McLaughlin G.M."/>
            <person name="Permina E."/>
            <person name="Stockwell P."/>
            <person name="Gilligan J."/>
            <person name="Le Lec M.F."/>
            <person name="Gruber M.A.M."/>
            <person name="Quinn O."/>
            <person name="Lovegrove M."/>
            <person name="Duncan E.J."/>
            <person name="Remnant E.J."/>
            <person name="Van Eeckhoven J."/>
            <person name="Graham B."/>
            <person name="Knapp R.A."/>
            <person name="Langford K.W."/>
            <person name="Kronenberg Z."/>
            <person name="Press M.O."/>
            <person name="Eacker S.M."/>
            <person name="Wilson-Rankin E.E."/>
            <person name="Purcell J."/>
            <person name="Lester P.J."/>
            <person name="Dearden P.K."/>
        </authorList>
    </citation>
    <scope>NUCLEOTIDE SEQUENCE</scope>
    <source>
        <strain evidence="2">Marl-1</strain>
    </source>
</reference>
<organism evidence="2 3">
    <name type="scientific">Vespula vulgaris</name>
    <name type="common">Yellow jacket</name>
    <name type="synonym">Wasp</name>
    <dbReference type="NCBI Taxonomy" id="7454"/>
    <lineage>
        <taxon>Eukaryota</taxon>
        <taxon>Metazoa</taxon>
        <taxon>Ecdysozoa</taxon>
        <taxon>Arthropoda</taxon>
        <taxon>Hexapoda</taxon>
        <taxon>Insecta</taxon>
        <taxon>Pterygota</taxon>
        <taxon>Neoptera</taxon>
        <taxon>Endopterygota</taxon>
        <taxon>Hymenoptera</taxon>
        <taxon>Apocrita</taxon>
        <taxon>Aculeata</taxon>
        <taxon>Vespoidea</taxon>
        <taxon>Vespidae</taxon>
        <taxon>Vespinae</taxon>
        <taxon>Vespula</taxon>
    </lineage>
</organism>
<comment type="caution">
    <text evidence="2">The sequence shown here is derived from an EMBL/GenBank/DDBJ whole genome shotgun (WGS) entry which is preliminary data.</text>
</comment>
<evidence type="ECO:0000313" key="3">
    <source>
        <dbReference type="Proteomes" id="UP000614350"/>
    </source>
</evidence>
<dbReference type="PROSITE" id="PS50994">
    <property type="entry name" value="INTEGRASE"/>
    <property type="match status" value="1"/>
</dbReference>
<dbReference type="GO" id="GO:0015074">
    <property type="term" value="P:DNA integration"/>
    <property type="evidence" value="ECO:0007669"/>
    <property type="project" value="InterPro"/>
</dbReference>
<evidence type="ECO:0000313" key="2">
    <source>
        <dbReference type="EMBL" id="KAF7404532.1"/>
    </source>
</evidence>
<dbReference type="GO" id="GO:0003676">
    <property type="term" value="F:nucleic acid binding"/>
    <property type="evidence" value="ECO:0007669"/>
    <property type="project" value="InterPro"/>
</dbReference>
<dbReference type="SUPFAM" id="SSF53098">
    <property type="entry name" value="Ribonuclease H-like"/>
    <property type="match status" value="1"/>
</dbReference>
<dbReference type="PANTHER" id="PTHR37984">
    <property type="entry name" value="PROTEIN CBG26694"/>
    <property type="match status" value="1"/>
</dbReference>
<sequence>MTKPRYHNLEMKCLAFVYVSERETCFTSQSFAKFMEGESVRHILIAVGNPHANGQVERFNQVFTPILAKLCDVPEKWNRIMGDVEFSLNNTCCRSTGDSLSRLLFEMNQFGICKRRNMSSSQRVFQR</sequence>
<dbReference type="Proteomes" id="UP000614350">
    <property type="component" value="Unassembled WGS sequence"/>
</dbReference>
<dbReference type="InterPro" id="IPR050951">
    <property type="entry name" value="Retrovirus_Pol_polyprotein"/>
</dbReference>
<accession>A0A834KEP3</accession>
<proteinExistence type="predicted"/>
<dbReference type="InterPro" id="IPR036397">
    <property type="entry name" value="RNaseH_sf"/>
</dbReference>
<feature type="domain" description="Integrase catalytic" evidence="1">
    <location>
        <begin position="1"/>
        <end position="109"/>
    </location>
</feature>
<evidence type="ECO:0000259" key="1">
    <source>
        <dbReference type="PROSITE" id="PS50994"/>
    </source>
</evidence>
<protein>
    <recommendedName>
        <fullName evidence="1">Integrase catalytic domain-containing protein</fullName>
    </recommendedName>
</protein>
<dbReference type="InterPro" id="IPR001584">
    <property type="entry name" value="Integrase_cat-core"/>
</dbReference>
<name>A0A834KEP3_VESVU</name>
<dbReference type="EMBL" id="JACSEA010000003">
    <property type="protein sequence ID" value="KAF7404532.1"/>
    <property type="molecule type" value="Genomic_DNA"/>
</dbReference>
<keyword evidence="3" id="KW-1185">Reference proteome</keyword>
<dbReference type="PANTHER" id="PTHR37984:SF5">
    <property type="entry name" value="PROTEIN NYNRIN-LIKE"/>
    <property type="match status" value="1"/>
</dbReference>
<gene>
    <name evidence="2" type="ORF">HZH66_003438</name>
</gene>
<dbReference type="Gene3D" id="3.30.420.10">
    <property type="entry name" value="Ribonuclease H-like superfamily/Ribonuclease H"/>
    <property type="match status" value="1"/>
</dbReference>
<dbReference type="AlphaFoldDB" id="A0A834KEP3"/>